<evidence type="ECO:0000256" key="3">
    <source>
        <dbReference type="ARBA" id="ARBA00022729"/>
    </source>
</evidence>
<dbReference type="EMBL" id="DXGH01000071">
    <property type="protein sequence ID" value="HIW82331.1"/>
    <property type="molecule type" value="Genomic_DNA"/>
</dbReference>
<keyword evidence="8" id="KW-0812">Transmembrane</keyword>
<dbReference type="GO" id="GO:0008658">
    <property type="term" value="F:penicillin binding"/>
    <property type="evidence" value="ECO:0007669"/>
    <property type="project" value="InterPro"/>
</dbReference>
<feature type="region of interest" description="Disordered" evidence="7">
    <location>
        <begin position="1"/>
        <end position="23"/>
    </location>
</feature>
<dbReference type="GO" id="GO:0071972">
    <property type="term" value="F:peptidoglycan L,D-transpeptidase activity"/>
    <property type="evidence" value="ECO:0007669"/>
    <property type="project" value="TreeGrafter"/>
</dbReference>
<keyword evidence="4 6" id="KW-0378">Hydrolase</keyword>
<keyword evidence="3" id="KW-0732">Signal</keyword>
<dbReference type="GO" id="GO:0017001">
    <property type="term" value="P:antibiotic catabolic process"/>
    <property type="evidence" value="ECO:0007669"/>
    <property type="project" value="InterPro"/>
</dbReference>
<evidence type="ECO:0000256" key="2">
    <source>
        <dbReference type="ARBA" id="ARBA00012865"/>
    </source>
</evidence>
<dbReference type="GO" id="GO:0008800">
    <property type="term" value="F:beta-lactamase activity"/>
    <property type="evidence" value="ECO:0007669"/>
    <property type="project" value="UniProtKB-UniRule"/>
</dbReference>
<evidence type="ECO:0000256" key="1">
    <source>
        <dbReference type="ARBA" id="ARBA00007898"/>
    </source>
</evidence>
<feature type="compositionally biased region" description="Basic and acidic residues" evidence="7">
    <location>
        <begin position="1"/>
        <end position="15"/>
    </location>
</feature>
<dbReference type="InterPro" id="IPR012338">
    <property type="entry name" value="Beta-lactam/transpept-like"/>
</dbReference>
<evidence type="ECO:0000256" key="4">
    <source>
        <dbReference type="ARBA" id="ARBA00022801"/>
    </source>
</evidence>
<dbReference type="GO" id="GO:0071555">
    <property type="term" value="P:cell wall organization"/>
    <property type="evidence" value="ECO:0007669"/>
    <property type="project" value="TreeGrafter"/>
</dbReference>
<evidence type="ECO:0000259" key="9">
    <source>
        <dbReference type="Pfam" id="PF00905"/>
    </source>
</evidence>
<comment type="similarity">
    <text evidence="1 6">Belongs to the class-D beta-lactamase family.</text>
</comment>
<evidence type="ECO:0000256" key="5">
    <source>
        <dbReference type="ARBA" id="ARBA00023251"/>
    </source>
</evidence>
<keyword evidence="5 6" id="KW-0046">Antibiotic resistance</keyword>
<dbReference type="PANTHER" id="PTHR30627:SF24">
    <property type="entry name" value="PENICILLIN-BINDING PROTEIN 4B"/>
    <property type="match status" value="1"/>
</dbReference>
<proteinExistence type="inferred from homology"/>
<dbReference type="Pfam" id="PF00905">
    <property type="entry name" value="Transpeptidase"/>
    <property type="match status" value="1"/>
</dbReference>
<gene>
    <name evidence="11" type="ORF">H9742_12575</name>
</gene>
<accession>A0A9D1R996</accession>
<dbReference type="Pfam" id="PF21922">
    <property type="entry name" value="PBP_dimer_2"/>
    <property type="match status" value="1"/>
</dbReference>
<feature type="domain" description="Penicillin binding protein A dimerisation" evidence="10">
    <location>
        <begin position="79"/>
        <end position="158"/>
    </location>
</feature>
<comment type="caution">
    <text evidence="11">The sequence shown here is derived from an EMBL/GenBank/DDBJ whole genome shotgun (WGS) entry which is preliminary data.</text>
</comment>
<dbReference type="AlphaFoldDB" id="A0A9D1R996"/>
<evidence type="ECO:0000256" key="7">
    <source>
        <dbReference type="SAM" id="MobiDB-lite"/>
    </source>
</evidence>
<dbReference type="PANTHER" id="PTHR30627">
    <property type="entry name" value="PEPTIDOGLYCAN D,D-TRANSPEPTIDASE"/>
    <property type="match status" value="1"/>
</dbReference>
<dbReference type="PROSITE" id="PS00337">
    <property type="entry name" value="BETA_LACTAMASE_D"/>
    <property type="match status" value="1"/>
</dbReference>
<reference evidence="11" key="1">
    <citation type="journal article" date="2021" name="PeerJ">
        <title>Extensive microbial diversity within the chicken gut microbiome revealed by metagenomics and culture.</title>
        <authorList>
            <person name="Gilroy R."/>
            <person name="Ravi A."/>
            <person name="Getino M."/>
            <person name="Pursley I."/>
            <person name="Horton D.L."/>
            <person name="Alikhan N.F."/>
            <person name="Baker D."/>
            <person name="Gharbi K."/>
            <person name="Hall N."/>
            <person name="Watson M."/>
            <person name="Adriaenssens E.M."/>
            <person name="Foster-Nyarko E."/>
            <person name="Jarju S."/>
            <person name="Secka A."/>
            <person name="Antonio M."/>
            <person name="Oren A."/>
            <person name="Chaudhuri R.R."/>
            <person name="La Ragione R."/>
            <person name="Hildebrand F."/>
            <person name="Pallen M.J."/>
        </authorList>
    </citation>
    <scope>NUCLEOTIDE SEQUENCE</scope>
    <source>
        <strain evidence="11">CHK195-6426</strain>
    </source>
</reference>
<dbReference type="SUPFAM" id="SSF56601">
    <property type="entry name" value="beta-lactamase/transpeptidase-like"/>
    <property type="match status" value="1"/>
</dbReference>
<dbReference type="InterPro" id="IPR050515">
    <property type="entry name" value="Beta-lactam/transpept"/>
</dbReference>
<evidence type="ECO:0000256" key="8">
    <source>
        <dbReference type="SAM" id="Phobius"/>
    </source>
</evidence>
<sequence>MAQQKEDKTAKEKKPSGSSRALGHFGSNKREIMLSAGLFFTLFLGMLGYLIYFTATSKQDMINNSYNSRQELLLSQNYRGTIYSRDGDVLAETVLNGNQEETRVYPYENLFSHIVGYSTQGRMGVEALANYYLINTNISLAGKAANDIAGKKNPGDNVYTTLDVEIQQTADEQLSIYRGAIVVTEVKTGKILALVSHPDFDPNEIQDIWDDLVNDSSSTVLLNRATQGRYPPGSTFKIVTALEYIRENPDTYNQYSFQCTGSYQRDGSRISCYHGSVHGLVDFQASFAKSCNSSFANIGMGLDRSAFEETLESLLFNRELPLTLSYSQSSVLVSDDMSSAEMMQTSIGQGKTQITPIHLNMITSAIAGDGILYKPYVVDRVESAEGKVVKSFQPDSYGRLMSEEEAGLLKELMTAVVEEGTASKLSGLQYTAAGKTGSAEYGTVKGNSHAWFTGFAPVEDPEVCVTIIVEGAGSGGDYAVPIAKRIFDTYFSEKYTSQEELQ</sequence>
<organism evidence="11 12">
    <name type="scientific">Candidatus Acetatifactor stercoripullorum</name>
    <dbReference type="NCBI Taxonomy" id="2838414"/>
    <lineage>
        <taxon>Bacteria</taxon>
        <taxon>Bacillati</taxon>
        <taxon>Bacillota</taxon>
        <taxon>Clostridia</taxon>
        <taxon>Lachnospirales</taxon>
        <taxon>Lachnospiraceae</taxon>
        <taxon>Acetatifactor</taxon>
    </lineage>
</organism>
<dbReference type="Gene3D" id="3.40.710.10">
    <property type="entry name" value="DD-peptidase/beta-lactamase superfamily"/>
    <property type="match status" value="1"/>
</dbReference>
<dbReference type="Gene3D" id="3.90.1310.10">
    <property type="entry name" value="Penicillin-binding protein 2a (Domain 2)"/>
    <property type="match status" value="1"/>
</dbReference>
<evidence type="ECO:0000313" key="11">
    <source>
        <dbReference type="EMBL" id="HIW82331.1"/>
    </source>
</evidence>
<keyword evidence="8" id="KW-1133">Transmembrane helix</keyword>
<protein>
    <recommendedName>
        <fullName evidence="2 6">Beta-lactamase</fullName>
        <ecNumber evidence="2 6">3.5.2.6</ecNumber>
    </recommendedName>
</protein>
<dbReference type="InterPro" id="IPR036138">
    <property type="entry name" value="PBP_dimer_sf"/>
</dbReference>
<dbReference type="SUPFAM" id="SSF56519">
    <property type="entry name" value="Penicillin binding protein dimerisation domain"/>
    <property type="match status" value="1"/>
</dbReference>
<feature type="transmembrane region" description="Helical" evidence="8">
    <location>
        <begin position="32"/>
        <end position="55"/>
    </location>
</feature>
<feature type="domain" description="Penicillin-binding protein transpeptidase" evidence="9">
    <location>
        <begin position="179"/>
        <end position="487"/>
    </location>
</feature>
<dbReference type="GO" id="GO:0005886">
    <property type="term" value="C:plasma membrane"/>
    <property type="evidence" value="ECO:0007669"/>
    <property type="project" value="TreeGrafter"/>
</dbReference>
<name>A0A9D1R996_9FIRM</name>
<keyword evidence="8" id="KW-0472">Membrane</keyword>
<dbReference type="InterPro" id="IPR001460">
    <property type="entry name" value="PCN-bd_Tpept"/>
</dbReference>
<reference evidence="11" key="2">
    <citation type="submission" date="2021-04" db="EMBL/GenBank/DDBJ databases">
        <authorList>
            <person name="Gilroy R."/>
        </authorList>
    </citation>
    <scope>NUCLEOTIDE SEQUENCE</scope>
    <source>
        <strain evidence="11">CHK195-6426</strain>
    </source>
</reference>
<evidence type="ECO:0000313" key="12">
    <source>
        <dbReference type="Proteomes" id="UP000824265"/>
    </source>
</evidence>
<dbReference type="GO" id="GO:0046677">
    <property type="term" value="P:response to antibiotic"/>
    <property type="evidence" value="ECO:0007669"/>
    <property type="project" value="UniProtKB-UniRule"/>
</dbReference>
<evidence type="ECO:0000256" key="6">
    <source>
        <dbReference type="RuleBase" id="RU361140"/>
    </source>
</evidence>
<dbReference type="EC" id="3.5.2.6" evidence="2 6"/>
<dbReference type="Proteomes" id="UP000824265">
    <property type="component" value="Unassembled WGS sequence"/>
</dbReference>
<dbReference type="InterPro" id="IPR054120">
    <property type="entry name" value="PBPA_dimer"/>
</dbReference>
<comment type="catalytic activity">
    <reaction evidence="6">
        <text>a beta-lactam + H2O = a substituted beta-amino acid</text>
        <dbReference type="Rhea" id="RHEA:20401"/>
        <dbReference type="ChEBI" id="CHEBI:15377"/>
        <dbReference type="ChEBI" id="CHEBI:35627"/>
        <dbReference type="ChEBI" id="CHEBI:140347"/>
        <dbReference type="EC" id="3.5.2.6"/>
    </reaction>
</comment>
<evidence type="ECO:0000259" key="10">
    <source>
        <dbReference type="Pfam" id="PF21922"/>
    </source>
</evidence>
<dbReference type="InterPro" id="IPR002137">
    <property type="entry name" value="Beta-lactam_class-D_AS"/>
</dbReference>